<evidence type="ECO:0000313" key="10">
    <source>
        <dbReference type="WBParaSite" id="nRc.2.0.1.t07861-RA"/>
    </source>
</evidence>
<dbReference type="InterPro" id="IPR029149">
    <property type="entry name" value="Creatin/AminoP/Spt16_N"/>
</dbReference>
<dbReference type="SUPFAM" id="SSF53092">
    <property type="entry name" value="Creatinase/prolidase N-terminal domain"/>
    <property type="match status" value="1"/>
</dbReference>
<dbReference type="OMA" id="WTPYQTK"/>
<dbReference type="Proteomes" id="UP000887565">
    <property type="component" value="Unplaced"/>
</dbReference>
<dbReference type="FunFam" id="3.90.230.10:FF:000007">
    <property type="entry name" value="Xaa-Pro aminopeptidase P"/>
    <property type="match status" value="1"/>
</dbReference>
<protein>
    <submittedName>
        <fullName evidence="10">Uncharacterized protein</fullName>
    </submittedName>
</protein>
<organism evidence="9 10">
    <name type="scientific">Romanomermis culicivorax</name>
    <name type="common">Nematode worm</name>
    <dbReference type="NCBI Taxonomy" id="13658"/>
    <lineage>
        <taxon>Eukaryota</taxon>
        <taxon>Metazoa</taxon>
        <taxon>Ecdysozoa</taxon>
        <taxon>Nematoda</taxon>
        <taxon>Enoplea</taxon>
        <taxon>Dorylaimia</taxon>
        <taxon>Mermithida</taxon>
        <taxon>Mermithoidea</taxon>
        <taxon>Mermithidae</taxon>
        <taxon>Romanomermis</taxon>
    </lineage>
</organism>
<comment type="similarity">
    <text evidence="2">Belongs to the peptidase M24B family.</text>
</comment>
<dbReference type="Pfam" id="PF01321">
    <property type="entry name" value="Creatinase_N"/>
    <property type="match status" value="1"/>
</dbReference>
<evidence type="ECO:0000256" key="3">
    <source>
        <dbReference type="ARBA" id="ARBA00022723"/>
    </source>
</evidence>
<sequence>AYIIPSVDQHQSEYIADRDQRLKFVSNFSGSRGLAVVTSNQAALWTDGRYFLQAEKQLDPNLWTLMKEGQPETPTVAEFLKKNLPGGSRVGLDAKLATYAFYEDLRRNILSGKLTISTPEKNFVDEIWAHEQPPMPKNPLIILPLNYTAVEILPYNDFYSNLTSIIDRFLSQENDNSTSNKNTTENTLIWTPSNSANFAIWAMVKNESRRCDKMSPVQMLKAIKNPTELAGITNAQIKDGVAHCQFFHWLENQMSSLEQTNATNNETADIQLNEIGVDEKFQYFRSKQQDFMGLSFDTISAVGSNSAIIHYKPTVESNTELSRGQLYLVDSGSQFKDGTTDITRTISFDEPSDYEKECFTRVLKGHINLAKLKFPEGTNGFLIDSAARTALWDVGLDYLHGTGHGVGHFLNVHEGPAGLGTRASQYTDGFKENMIMTIEPGYYEDGKFGIRIESDFVIKAVETKYKFKDKKMLTFEPLTLVPIQLRMIDVSLLDASEKEWLNNYHKKCLDVLGPI</sequence>
<dbReference type="InterPro" id="IPR036005">
    <property type="entry name" value="Creatinase/aminopeptidase-like"/>
</dbReference>
<comment type="cofactor">
    <cofactor evidence="1">
        <name>Mn(2+)</name>
        <dbReference type="ChEBI" id="CHEBI:29035"/>
    </cofactor>
</comment>
<dbReference type="GO" id="GO:0005737">
    <property type="term" value="C:cytoplasm"/>
    <property type="evidence" value="ECO:0007669"/>
    <property type="project" value="UniProtKB-ARBA"/>
</dbReference>
<accession>A0A915I2C5</accession>
<dbReference type="Gene3D" id="3.40.350.10">
    <property type="entry name" value="Creatinase/prolidase N-terminal domain"/>
    <property type="match status" value="1"/>
</dbReference>
<keyword evidence="4" id="KW-0378">Hydrolase</keyword>
<dbReference type="PANTHER" id="PTHR43763">
    <property type="entry name" value="XAA-PRO AMINOPEPTIDASE 1"/>
    <property type="match status" value="1"/>
</dbReference>
<keyword evidence="5" id="KW-0464">Manganese</keyword>
<dbReference type="WBParaSite" id="nRc.2.0.1.t07861-RA">
    <property type="protein sequence ID" value="nRc.2.0.1.t07861-RA"/>
    <property type="gene ID" value="nRc.2.0.1.g07861"/>
</dbReference>
<dbReference type="InterPro" id="IPR032416">
    <property type="entry name" value="Peptidase_M24_C"/>
</dbReference>
<name>A0A915I2C5_ROMCU</name>
<feature type="domain" description="Peptidase M24" evidence="6">
    <location>
        <begin position="232"/>
        <end position="459"/>
    </location>
</feature>
<dbReference type="Pfam" id="PF16188">
    <property type="entry name" value="Peptidase_M24_C"/>
    <property type="match status" value="1"/>
</dbReference>
<dbReference type="Gene3D" id="3.90.230.10">
    <property type="entry name" value="Creatinase/methionine aminopeptidase superfamily"/>
    <property type="match status" value="1"/>
</dbReference>
<evidence type="ECO:0000259" key="6">
    <source>
        <dbReference type="Pfam" id="PF00557"/>
    </source>
</evidence>
<evidence type="ECO:0000256" key="4">
    <source>
        <dbReference type="ARBA" id="ARBA00022801"/>
    </source>
</evidence>
<dbReference type="FunFam" id="3.40.350.10:FF:000003">
    <property type="entry name" value="Xaa-pro aminopeptidase P"/>
    <property type="match status" value="1"/>
</dbReference>
<proteinExistence type="inferred from homology"/>
<evidence type="ECO:0000259" key="8">
    <source>
        <dbReference type="Pfam" id="PF16188"/>
    </source>
</evidence>
<reference evidence="10" key="1">
    <citation type="submission" date="2022-11" db="UniProtKB">
        <authorList>
            <consortium name="WormBaseParasite"/>
        </authorList>
    </citation>
    <scope>IDENTIFICATION</scope>
</reference>
<dbReference type="Pfam" id="PF00557">
    <property type="entry name" value="Peptidase_M24"/>
    <property type="match status" value="1"/>
</dbReference>
<feature type="domain" description="Peptidase M24 C-terminal" evidence="8">
    <location>
        <begin position="471"/>
        <end position="514"/>
    </location>
</feature>
<evidence type="ECO:0000259" key="7">
    <source>
        <dbReference type="Pfam" id="PF01321"/>
    </source>
</evidence>
<dbReference type="InterPro" id="IPR000587">
    <property type="entry name" value="Creatinase_N"/>
</dbReference>
<dbReference type="GO" id="GO:0070006">
    <property type="term" value="F:metalloaminopeptidase activity"/>
    <property type="evidence" value="ECO:0007669"/>
    <property type="project" value="InterPro"/>
</dbReference>
<evidence type="ECO:0000313" key="9">
    <source>
        <dbReference type="Proteomes" id="UP000887565"/>
    </source>
</evidence>
<dbReference type="CDD" id="cd01085">
    <property type="entry name" value="APP"/>
    <property type="match status" value="1"/>
</dbReference>
<dbReference type="InterPro" id="IPR000994">
    <property type="entry name" value="Pept_M24"/>
</dbReference>
<dbReference type="InterPro" id="IPR033740">
    <property type="entry name" value="Pept_M24B"/>
</dbReference>
<evidence type="ECO:0000256" key="2">
    <source>
        <dbReference type="ARBA" id="ARBA00008766"/>
    </source>
</evidence>
<evidence type="ECO:0000256" key="1">
    <source>
        <dbReference type="ARBA" id="ARBA00001936"/>
    </source>
</evidence>
<keyword evidence="3" id="KW-0479">Metal-binding</keyword>
<evidence type="ECO:0000256" key="5">
    <source>
        <dbReference type="ARBA" id="ARBA00023211"/>
    </source>
</evidence>
<keyword evidence="9" id="KW-1185">Reference proteome</keyword>
<dbReference type="InterPro" id="IPR050422">
    <property type="entry name" value="X-Pro_aminopeptidase_P"/>
</dbReference>
<dbReference type="AlphaFoldDB" id="A0A915I2C5"/>
<feature type="domain" description="Creatinase N-terminal" evidence="7">
    <location>
        <begin position="18"/>
        <end position="109"/>
    </location>
</feature>
<dbReference type="PANTHER" id="PTHR43763:SF6">
    <property type="entry name" value="XAA-PRO AMINOPEPTIDASE 1"/>
    <property type="match status" value="1"/>
</dbReference>
<dbReference type="GO" id="GO:0046872">
    <property type="term" value="F:metal ion binding"/>
    <property type="evidence" value="ECO:0007669"/>
    <property type="project" value="UniProtKB-KW"/>
</dbReference>
<dbReference type="SUPFAM" id="SSF55920">
    <property type="entry name" value="Creatinase/aminopeptidase"/>
    <property type="match status" value="1"/>
</dbReference>